<proteinExistence type="predicted"/>
<dbReference type="Proteomes" id="UP001240447">
    <property type="component" value="Unassembled WGS sequence"/>
</dbReference>
<dbReference type="RefSeq" id="WP_068122275.1">
    <property type="nucleotide sequence ID" value="NZ_CCXJ01000532.1"/>
</dbReference>
<reference evidence="2 3" key="1">
    <citation type="submission" date="2023-07" db="EMBL/GenBank/DDBJ databases">
        <title>Sequencing the genomes of 1000 actinobacteria strains.</title>
        <authorList>
            <person name="Klenk H.-P."/>
        </authorList>
    </citation>
    <scope>NUCLEOTIDE SEQUENCE [LARGE SCALE GENOMIC DNA]</scope>
    <source>
        <strain evidence="2 3">GD13</strain>
    </source>
</reference>
<name>A0ABT9NMD3_9ACTN</name>
<feature type="region of interest" description="Disordered" evidence="1">
    <location>
        <begin position="1"/>
        <end position="25"/>
    </location>
</feature>
<comment type="caution">
    <text evidence="2">The sequence shown here is derived from an EMBL/GenBank/DDBJ whole genome shotgun (WGS) entry which is preliminary data.</text>
</comment>
<organism evidence="2 3">
    <name type="scientific">Nocardioides massiliensis</name>
    <dbReference type="NCBI Taxonomy" id="1325935"/>
    <lineage>
        <taxon>Bacteria</taxon>
        <taxon>Bacillati</taxon>
        <taxon>Actinomycetota</taxon>
        <taxon>Actinomycetes</taxon>
        <taxon>Propionibacteriales</taxon>
        <taxon>Nocardioidaceae</taxon>
        <taxon>Nocardioides</taxon>
    </lineage>
</organism>
<protein>
    <submittedName>
        <fullName evidence="2">Uncharacterized protein</fullName>
    </submittedName>
</protein>
<evidence type="ECO:0000256" key="1">
    <source>
        <dbReference type="SAM" id="MobiDB-lite"/>
    </source>
</evidence>
<accession>A0ABT9NMD3</accession>
<evidence type="ECO:0000313" key="2">
    <source>
        <dbReference type="EMBL" id="MDP9821369.1"/>
    </source>
</evidence>
<keyword evidence="3" id="KW-1185">Reference proteome</keyword>
<gene>
    <name evidence="2" type="ORF">J2S59_001178</name>
</gene>
<sequence>MDPIYRDDDEAPTAGWTAVPGQRSADGAAPAFTLEVDGQVFALRPDARGGMGYDWLTGPNAGYGFGLSPAAGLTTEQHVGHIRDFLAEVDPATGYLADADGD</sequence>
<dbReference type="EMBL" id="JAUSQM010000001">
    <property type="protein sequence ID" value="MDP9821369.1"/>
    <property type="molecule type" value="Genomic_DNA"/>
</dbReference>
<evidence type="ECO:0000313" key="3">
    <source>
        <dbReference type="Proteomes" id="UP001240447"/>
    </source>
</evidence>